<reference evidence="1" key="1">
    <citation type="submission" date="2018-05" db="EMBL/GenBank/DDBJ databases">
        <authorList>
            <person name="Lanie J.A."/>
            <person name="Ng W.-L."/>
            <person name="Kazmierczak K.M."/>
            <person name="Andrzejewski T.M."/>
            <person name="Davidsen T.M."/>
            <person name="Wayne K.J."/>
            <person name="Tettelin H."/>
            <person name="Glass J.I."/>
            <person name="Rusch D."/>
            <person name="Podicherti R."/>
            <person name="Tsui H.-C.T."/>
            <person name="Winkler M.E."/>
        </authorList>
    </citation>
    <scope>NUCLEOTIDE SEQUENCE</scope>
</reference>
<feature type="non-terminal residue" evidence="1">
    <location>
        <position position="58"/>
    </location>
</feature>
<dbReference type="AlphaFoldDB" id="A0A382CGR5"/>
<dbReference type="EMBL" id="UINC01034156">
    <property type="protein sequence ID" value="SVB24563.1"/>
    <property type="molecule type" value="Genomic_DNA"/>
</dbReference>
<proteinExistence type="predicted"/>
<protein>
    <submittedName>
        <fullName evidence="1">Uncharacterized protein</fullName>
    </submittedName>
</protein>
<evidence type="ECO:0000313" key="1">
    <source>
        <dbReference type="EMBL" id="SVB24563.1"/>
    </source>
</evidence>
<sequence length="58" mass="6687">MRIILASIIILISFCIAQTNAKALKVVEYKSSWKAYRSGIEIPKSHFFRIIEDQENMA</sequence>
<gene>
    <name evidence="1" type="ORF">METZ01_LOCUS177417</name>
</gene>
<accession>A0A382CGR5</accession>
<name>A0A382CGR5_9ZZZZ</name>
<organism evidence="1">
    <name type="scientific">marine metagenome</name>
    <dbReference type="NCBI Taxonomy" id="408172"/>
    <lineage>
        <taxon>unclassified sequences</taxon>
        <taxon>metagenomes</taxon>
        <taxon>ecological metagenomes</taxon>
    </lineage>
</organism>